<dbReference type="NCBIfam" id="TIGR03800">
    <property type="entry name" value="PLP_synth_Pdx2"/>
    <property type="match status" value="1"/>
</dbReference>
<dbReference type="EC" id="3.5.1.2" evidence="10"/>
<dbReference type="InterPro" id="IPR021196">
    <property type="entry name" value="PdxT/SNO_CS"/>
</dbReference>
<evidence type="ECO:0000256" key="3">
    <source>
        <dbReference type="ARBA" id="ARBA00022898"/>
    </source>
</evidence>
<dbReference type="GO" id="GO:0004359">
    <property type="term" value="F:glutaminase activity"/>
    <property type="evidence" value="ECO:0007669"/>
    <property type="project" value="UniProtKB-UniRule"/>
</dbReference>
<evidence type="ECO:0000256" key="7">
    <source>
        <dbReference type="ARBA" id="ARBA00049534"/>
    </source>
</evidence>
<dbReference type="UniPathway" id="UPA00245"/>
<comment type="subunit">
    <text evidence="9 10">In the presence of PdxS, forms a dodecamer of heterodimers. Only shows activity in the heterodimer.</text>
</comment>
<comment type="caution">
    <text evidence="13">The sequence shown here is derived from an EMBL/GenBank/DDBJ whole genome shotgun (WGS) entry which is preliminary data.</text>
</comment>
<organism evidence="13 14">
    <name type="scientific">Shimazuella alba</name>
    <dbReference type="NCBI Taxonomy" id="2690964"/>
    <lineage>
        <taxon>Bacteria</taxon>
        <taxon>Bacillati</taxon>
        <taxon>Bacillota</taxon>
        <taxon>Bacilli</taxon>
        <taxon>Bacillales</taxon>
        <taxon>Thermoactinomycetaceae</taxon>
        <taxon>Shimazuella</taxon>
    </lineage>
</organism>
<evidence type="ECO:0000256" key="12">
    <source>
        <dbReference type="PIRSR" id="PIRSR005639-2"/>
    </source>
</evidence>
<dbReference type="EC" id="4.3.3.6" evidence="10"/>
<accession>A0A6I4VXA5</accession>
<dbReference type="GO" id="GO:0005829">
    <property type="term" value="C:cytosol"/>
    <property type="evidence" value="ECO:0007669"/>
    <property type="project" value="TreeGrafter"/>
</dbReference>
<keyword evidence="4 10" id="KW-0315">Glutamine amidotransferase</keyword>
<comment type="catalytic activity">
    <reaction evidence="7 10">
        <text>L-glutamine + H2O = L-glutamate + NH4(+)</text>
        <dbReference type="Rhea" id="RHEA:15889"/>
        <dbReference type="ChEBI" id="CHEBI:15377"/>
        <dbReference type="ChEBI" id="CHEBI:28938"/>
        <dbReference type="ChEBI" id="CHEBI:29985"/>
        <dbReference type="ChEBI" id="CHEBI:58359"/>
        <dbReference type="EC" id="3.5.1.2"/>
    </reaction>
</comment>
<dbReference type="PROSITE" id="PS51273">
    <property type="entry name" value="GATASE_TYPE_1"/>
    <property type="match status" value="1"/>
</dbReference>
<feature type="active site" description="Nucleophile" evidence="10 11">
    <location>
        <position position="88"/>
    </location>
</feature>
<dbReference type="PANTHER" id="PTHR31559">
    <property type="entry name" value="PYRIDOXAL 5'-PHOSPHATE SYNTHASE SUBUNIT SNO"/>
    <property type="match status" value="1"/>
</dbReference>
<comment type="catalytic activity">
    <reaction evidence="6 10">
        <text>aldehydo-D-ribose 5-phosphate + D-glyceraldehyde 3-phosphate + L-glutamine = pyridoxal 5'-phosphate + L-glutamate + phosphate + 3 H2O + H(+)</text>
        <dbReference type="Rhea" id="RHEA:31507"/>
        <dbReference type="ChEBI" id="CHEBI:15377"/>
        <dbReference type="ChEBI" id="CHEBI:15378"/>
        <dbReference type="ChEBI" id="CHEBI:29985"/>
        <dbReference type="ChEBI" id="CHEBI:43474"/>
        <dbReference type="ChEBI" id="CHEBI:58273"/>
        <dbReference type="ChEBI" id="CHEBI:58359"/>
        <dbReference type="ChEBI" id="CHEBI:59776"/>
        <dbReference type="ChEBI" id="CHEBI:597326"/>
        <dbReference type="EC" id="4.3.3.6"/>
    </reaction>
</comment>
<protein>
    <recommendedName>
        <fullName evidence="10">Pyridoxal 5'-phosphate synthase subunit PdxT</fullName>
        <ecNumber evidence="10">4.3.3.6</ecNumber>
    </recommendedName>
    <alternativeName>
        <fullName evidence="10">Pdx2</fullName>
    </alternativeName>
    <alternativeName>
        <fullName evidence="10">Pyridoxal 5'-phosphate synthase glutaminase subunit</fullName>
        <ecNumber evidence="10">3.5.1.2</ecNumber>
    </alternativeName>
</protein>
<proteinExistence type="inferred from homology"/>
<dbReference type="PIRSF" id="PIRSF005639">
    <property type="entry name" value="Glut_amidoT_SNO"/>
    <property type="match status" value="1"/>
</dbReference>
<feature type="active site" description="Charge relay system" evidence="10 11">
    <location>
        <position position="181"/>
    </location>
</feature>
<dbReference type="PROSITE" id="PS51130">
    <property type="entry name" value="PDXT_SNO_2"/>
    <property type="match status" value="1"/>
</dbReference>
<evidence type="ECO:0000256" key="1">
    <source>
        <dbReference type="ARBA" id="ARBA00008345"/>
    </source>
</evidence>
<feature type="binding site" evidence="10 12">
    <location>
        <position position="115"/>
    </location>
    <ligand>
        <name>L-glutamine</name>
        <dbReference type="ChEBI" id="CHEBI:58359"/>
    </ligand>
</feature>
<dbReference type="InterPro" id="IPR029062">
    <property type="entry name" value="Class_I_gatase-like"/>
</dbReference>
<comment type="pathway">
    <text evidence="10">Cofactor biosynthesis; pyridoxal 5'-phosphate biosynthesis.</text>
</comment>
<dbReference type="GO" id="GO:0006543">
    <property type="term" value="P:L-glutamine catabolic process"/>
    <property type="evidence" value="ECO:0007669"/>
    <property type="project" value="UniProtKB-UniRule"/>
</dbReference>
<dbReference type="Proteomes" id="UP000430692">
    <property type="component" value="Unassembled WGS sequence"/>
</dbReference>
<evidence type="ECO:0000256" key="6">
    <source>
        <dbReference type="ARBA" id="ARBA00047992"/>
    </source>
</evidence>
<dbReference type="GO" id="GO:0042823">
    <property type="term" value="P:pyridoxal phosphate biosynthetic process"/>
    <property type="evidence" value="ECO:0007669"/>
    <property type="project" value="UniProtKB-UniRule"/>
</dbReference>
<dbReference type="GO" id="GO:1903600">
    <property type="term" value="C:glutaminase complex"/>
    <property type="evidence" value="ECO:0007669"/>
    <property type="project" value="TreeGrafter"/>
</dbReference>
<dbReference type="SUPFAM" id="SSF52317">
    <property type="entry name" value="Class I glutamine amidotransferase-like"/>
    <property type="match status" value="1"/>
</dbReference>
<gene>
    <name evidence="10 13" type="primary">pdxT</name>
    <name evidence="13" type="ORF">GSM42_04965</name>
</gene>
<comment type="similarity">
    <text evidence="1 10">Belongs to the glutaminase PdxT/SNO family.</text>
</comment>
<sequence>MNGCRNVAGKEKIGVLALQGAVREHLNLFHKLGVEAIAVKRREQLDEMDGLVIPGGESTAIGKLIRQYDLRNPIMDFYAKGKPVFGTCAGLILIAKHIAENDEAHLPLLDVTVQRNAFGRQVDSFEADLPIKGVAEDFRAVFIRAPLITSVGDDVDVLSTVRDQVVAVQQGNLLGISFHPELTDDTRLHAYFLSMVQKAIEKLS</sequence>
<evidence type="ECO:0000256" key="4">
    <source>
        <dbReference type="ARBA" id="ARBA00022962"/>
    </source>
</evidence>
<keyword evidence="5 10" id="KW-0456">Lyase</keyword>
<dbReference type="EMBL" id="WUUL01000002">
    <property type="protein sequence ID" value="MXQ53094.1"/>
    <property type="molecule type" value="Genomic_DNA"/>
</dbReference>
<comment type="function">
    <text evidence="8 10">Catalyzes the hydrolysis of glutamine to glutamate and ammonia as part of the biosynthesis of pyridoxal 5'-phosphate. The resulting ammonia molecule is channeled to the active site of PdxS.</text>
</comment>
<evidence type="ECO:0000256" key="9">
    <source>
        <dbReference type="ARBA" id="ARBA00064749"/>
    </source>
</evidence>
<dbReference type="Gene3D" id="3.40.50.880">
    <property type="match status" value="1"/>
</dbReference>
<keyword evidence="14" id="KW-1185">Reference proteome</keyword>
<dbReference type="GO" id="GO:0008614">
    <property type="term" value="P:pyridoxine metabolic process"/>
    <property type="evidence" value="ECO:0007669"/>
    <property type="project" value="TreeGrafter"/>
</dbReference>
<dbReference type="PROSITE" id="PS01236">
    <property type="entry name" value="PDXT_SNO_1"/>
    <property type="match status" value="1"/>
</dbReference>
<dbReference type="GO" id="GO:0036381">
    <property type="term" value="F:pyridoxal 5'-phosphate synthase (glutamine hydrolysing) activity"/>
    <property type="evidence" value="ECO:0007669"/>
    <property type="project" value="UniProtKB-UniRule"/>
</dbReference>
<evidence type="ECO:0000256" key="5">
    <source>
        <dbReference type="ARBA" id="ARBA00023239"/>
    </source>
</evidence>
<dbReference type="HAMAP" id="MF_01615">
    <property type="entry name" value="PdxT"/>
    <property type="match status" value="1"/>
</dbReference>
<reference evidence="13 14" key="1">
    <citation type="submission" date="2019-12" db="EMBL/GenBank/DDBJ databases">
        <title>Whole-genome analyses of novel actinobacteria.</title>
        <authorList>
            <person name="Sahin N."/>
            <person name="Saygin H."/>
        </authorList>
    </citation>
    <scope>NUCLEOTIDE SEQUENCE [LARGE SCALE GENOMIC DNA]</scope>
    <source>
        <strain evidence="13 14">KC615</strain>
    </source>
</reference>
<dbReference type="AlphaFoldDB" id="A0A6I4VXA5"/>
<feature type="active site" description="Charge relay system" evidence="10 11">
    <location>
        <position position="179"/>
    </location>
</feature>
<dbReference type="Pfam" id="PF01174">
    <property type="entry name" value="SNO"/>
    <property type="match status" value="1"/>
</dbReference>
<feature type="binding site" evidence="10 12">
    <location>
        <begin position="56"/>
        <end position="58"/>
    </location>
    <ligand>
        <name>L-glutamine</name>
        <dbReference type="ChEBI" id="CHEBI:58359"/>
    </ligand>
</feature>
<name>A0A6I4VXA5_9BACL</name>
<evidence type="ECO:0000256" key="2">
    <source>
        <dbReference type="ARBA" id="ARBA00022801"/>
    </source>
</evidence>
<keyword evidence="2 10" id="KW-0378">Hydrolase</keyword>
<feature type="binding site" evidence="10 12">
    <location>
        <begin position="143"/>
        <end position="144"/>
    </location>
    <ligand>
        <name>L-glutamine</name>
        <dbReference type="ChEBI" id="CHEBI:58359"/>
    </ligand>
</feature>
<dbReference type="InterPro" id="IPR002161">
    <property type="entry name" value="PdxT/SNO"/>
</dbReference>
<evidence type="ECO:0000256" key="11">
    <source>
        <dbReference type="PIRSR" id="PIRSR005639-1"/>
    </source>
</evidence>
<keyword evidence="3 10" id="KW-0663">Pyridoxal phosphate</keyword>
<evidence type="ECO:0000256" key="10">
    <source>
        <dbReference type="HAMAP-Rule" id="MF_01615"/>
    </source>
</evidence>
<dbReference type="FunFam" id="3.40.50.880:FF:000010">
    <property type="entry name" value="uncharacterized protein LOC100176842 isoform X2"/>
    <property type="match status" value="1"/>
</dbReference>
<evidence type="ECO:0000313" key="13">
    <source>
        <dbReference type="EMBL" id="MXQ53094.1"/>
    </source>
</evidence>
<dbReference type="CDD" id="cd01749">
    <property type="entry name" value="GATase1_PB"/>
    <property type="match status" value="1"/>
</dbReference>
<evidence type="ECO:0000256" key="8">
    <source>
        <dbReference type="ARBA" id="ARBA00054599"/>
    </source>
</evidence>
<dbReference type="PANTHER" id="PTHR31559:SF0">
    <property type="entry name" value="PYRIDOXAL 5'-PHOSPHATE SYNTHASE SUBUNIT SNO1-RELATED"/>
    <property type="match status" value="1"/>
</dbReference>
<evidence type="ECO:0000313" key="14">
    <source>
        <dbReference type="Proteomes" id="UP000430692"/>
    </source>
</evidence>